<keyword evidence="1" id="KW-0812">Transmembrane</keyword>
<name>A0A3B0RGE8_9ZZZZ</name>
<dbReference type="SUPFAM" id="SSF82714">
    <property type="entry name" value="Multidrug efflux transporter AcrB TolC docking domain, DN and DC subdomains"/>
    <property type="match status" value="1"/>
</dbReference>
<feature type="transmembrane region" description="Helical" evidence="1">
    <location>
        <begin position="528"/>
        <end position="545"/>
    </location>
</feature>
<dbReference type="InterPro" id="IPR027463">
    <property type="entry name" value="AcrB_DN_DC_subdom"/>
</dbReference>
<organism evidence="2">
    <name type="scientific">hydrothermal vent metagenome</name>
    <dbReference type="NCBI Taxonomy" id="652676"/>
    <lineage>
        <taxon>unclassified sequences</taxon>
        <taxon>metagenomes</taxon>
        <taxon>ecological metagenomes</taxon>
    </lineage>
</organism>
<feature type="transmembrane region" description="Helical" evidence="1">
    <location>
        <begin position="428"/>
        <end position="448"/>
    </location>
</feature>
<dbReference type="Gene3D" id="3.30.70.1430">
    <property type="entry name" value="Multidrug efflux transporter AcrB pore domain"/>
    <property type="match status" value="1"/>
</dbReference>
<dbReference type="Gene3D" id="3.30.70.1320">
    <property type="entry name" value="Multidrug efflux transporter AcrB pore domain like"/>
    <property type="match status" value="1"/>
</dbReference>
<feature type="transmembrane region" description="Helical" evidence="1">
    <location>
        <begin position="460"/>
        <end position="482"/>
    </location>
</feature>
<feature type="transmembrane region" description="Helical" evidence="1">
    <location>
        <begin position="332"/>
        <end position="351"/>
    </location>
</feature>
<dbReference type="Gene3D" id="3.30.2090.10">
    <property type="entry name" value="Multidrug efflux transporter AcrB TolC docking domain, DN and DC subdomains"/>
    <property type="match status" value="1"/>
</dbReference>
<dbReference type="Gene3D" id="1.20.1640.10">
    <property type="entry name" value="Multidrug efflux transporter AcrB transmembrane domain"/>
    <property type="match status" value="2"/>
</dbReference>
<protein>
    <submittedName>
        <fullName evidence="2">RND efflux system, inner membrane transporter</fullName>
    </submittedName>
</protein>
<feature type="transmembrane region" description="Helical" evidence="1">
    <location>
        <begin position="384"/>
        <end position="407"/>
    </location>
</feature>
<keyword evidence="1" id="KW-1133">Transmembrane helix</keyword>
<keyword evidence="1" id="KW-0472">Membrane</keyword>
<dbReference type="Pfam" id="PF00873">
    <property type="entry name" value="ACR_tran"/>
    <property type="match status" value="1"/>
</dbReference>
<proteinExistence type="predicted"/>
<dbReference type="AlphaFoldDB" id="A0A3B0RGE8"/>
<dbReference type="SUPFAM" id="SSF82693">
    <property type="entry name" value="Multidrug efflux transporter AcrB pore domain, PN1, PN2, PC1 and PC2 subdomains"/>
    <property type="match status" value="2"/>
</dbReference>
<dbReference type="SUPFAM" id="SSF82866">
    <property type="entry name" value="Multidrug efflux transporter AcrB transmembrane domain"/>
    <property type="match status" value="1"/>
</dbReference>
<dbReference type="PRINTS" id="PR00702">
    <property type="entry name" value="ACRIFLAVINRP"/>
</dbReference>
<evidence type="ECO:0000313" key="2">
    <source>
        <dbReference type="EMBL" id="VAV91109.1"/>
    </source>
</evidence>
<reference evidence="2" key="1">
    <citation type="submission" date="2018-06" db="EMBL/GenBank/DDBJ databases">
        <authorList>
            <person name="Zhirakovskaya E."/>
        </authorList>
    </citation>
    <scope>NUCLEOTIDE SEQUENCE</scope>
</reference>
<dbReference type="EMBL" id="UOEC01000087">
    <property type="protein sequence ID" value="VAV91109.1"/>
    <property type="molecule type" value="Genomic_DNA"/>
</dbReference>
<evidence type="ECO:0000256" key="1">
    <source>
        <dbReference type="SAM" id="Phobius"/>
    </source>
</evidence>
<dbReference type="PANTHER" id="PTHR32063">
    <property type="match status" value="1"/>
</dbReference>
<accession>A0A3B0RGE8</accession>
<feature type="non-terminal residue" evidence="2">
    <location>
        <position position="546"/>
    </location>
</feature>
<dbReference type="InterPro" id="IPR001036">
    <property type="entry name" value="Acrflvin-R"/>
</dbReference>
<feature type="transmembrane region" description="Helical" evidence="1">
    <location>
        <begin position="358"/>
        <end position="378"/>
    </location>
</feature>
<dbReference type="PANTHER" id="PTHR32063:SF0">
    <property type="entry name" value="SWARMING MOTILITY PROTEIN SWRC"/>
    <property type="match status" value="1"/>
</dbReference>
<feature type="transmembrane region" description="Helical" evidence="1">
    <location>
        <begin position="12"/>
        <end position="33"/>
    </location>
</feature>
<dbReference type="GO" id="GO:0042910">
    <property type="term" value="F:xenobiotic transmembrane transporter activity"/>
    <property type="evidence" value="ECO:0007669"/>
    <property type="project" value="TreeGrafter"/>
</dbReference>
<sequence length="546" mass="59180">MIKTLEAILNRPRVVLTMMVVLVVAGISSYISLPKEAEPNIEVPVYYVAIPLQGVSPEDAERLLVKPMEEKLRGLDGVKEITGIASQGFAAIIVEFEAEIDTRKASRDVREKVDLAKADLPADAEDPVVSEVNLNLFPTLLVTLSGEVPERTLFRHAKKLQEQIETIPSVLEANLVGQREELLEVNIDELKLEAYQVSQLELITAVTRNNRLVAAGSIDAGKGSFNIKVPGLFATAQDVFSVPIKVNGDAVVTLGDIADIRRTFKDTSSYFRINGRPAIGISIIKRLGENIVSTNQQVRDIVEKTTKGWPTQVHVGFALDESQMIFEVLGSLQSAILTAIALVMVICVAALGMRTALMVGLAIPTSFMLGFLMVNLMGNSINNMLMFGMVLTVGMLVDGAIVITEYADRKMSEGVDRSKAYILAAKRMFWPVASSTATTLAAFLPMLFWPGVTGKFMANLPITVIIVLSASLVTAMVFLPVIGRYFGKVNKSASDTLQALSASENGDLRKLGGVTGLYVRVLSGMIRFPLFVTAIALGLIVTSFMV</sequence>
<dbReference type="GO" id="GO:0005886">
    <property type="term" value="C:plasma membrane"/>
    <property type="evidence" value="ECO:0007669"/>
    <property type="project" value="TreeGrafter"/>
</dbReference>
<gene>
    <name evidence="2" type="ORF">MNBD_ALPHA08-874</name>
</gene>